<sequence length="457" mass="46862">MGRHGTTGQDEAHGPGVTGTPAAGPEAARVPDPGAEGDASGGGLIAQLRRPPGGRDARIMLLAQLLDRTGTGVWAASSVLFFTFVVGLDAGRLGLMLGVGAVAGIAGSPIAGHLAGRFPVRPLLIACHLLRLAALCAMLGVSRFELLLPLVALTHLGDRAAKTLEMLFATRVAGERRATYQALSRSAANAGYAVGAGLAAIGLAVGTRGAYEVLILGNALSFLVASALVWRTREPRGHRRLVTPARPAEGGPPAGRRSPWRDRGYLRFVLLDMPLNLDDSLLNVGLPLWLVHHTDAPHAVVPAFLALNTVLVVVLQLAVSARVRTPQQAASAVAWYGSFLFGACALLALTPAHGPWAASATLLGAAVLVTAAELVRSVCSWELAVSLAPHGARASYLGVAGISPSAQKAVGPLLLTGAVMVTGPAGWLALGAGVAGVALVQRRSARRRLDAALTAPA</sequence>
<evidence type="ECO:0000256" key="1">
    <source>
        <dbReference type="SAM" id="MobiDB-lite"/>
    </source>
</evidence>
<feature type="compositionally biased region" description="Low complexity" evidence="1">
    <location>
        <begin position="14"/>
        <end position="28"/>
    </location>
</feature>
<comment type="caution">
    <text evidence="3">The sequence shown here is derived from an EMBL/GenBank/DDBJ whole genome shotgun (WGS) entry which is preliminary data.</text>
</comment>
<name>A0ABW7P7B9_9ACTN</name>
<accession>A0ABW7P7B9</accession>
<keyword evidence="4" id="KW-1185">Reference proteome</keyword>
<feature type="transmembrane region" description="Helical" evidence="2">
    <location>
        <begin position="333"/>
        <end position="350"/>
    </location>
</feature>
<reference evidence="3 4" key="1">
    <citation type="submission" date="2024-03" db="EMBL/GenBank/DDBJ databases">
        <title>Whole genome sequencing of Streptomyces racemochromogenes, to identify antimicrobial biosynthetic gene clusters.</title>
        <authorList>
            <person name="Suryawanshi P."/>
            <person name="Krishnaraj P.U."/>
            <person name="Arun Y.P."/>
            <person name="Suryawanshi M.P."/>
            <person name="Rakshit O."/>
        </authorList>
    </citation>
    <scope>NUCLEOTIDE SEQUENCE [LARGE SCALE GENOMIC DNA]</scope>
    <source>
        <strain evidence="3 4">AUDT626</strain>
    </source>
</reference>
<dbReference type="InterPro" id="IPR011701">
    <property type="entry name" value="MFS"/>
</dbReference>
<dbReference type="RefSeq" id="WP_395508173.1">
    <property type="nucleotide sequence ID" value="NZ_JBBDHD010000006.1"/>
</dbReference>
<feature type="transmembrane region" description="Helical" evidence="2">
    <location>
        <begin position="413"/>
        <end position="440"/>
    </location>
</feature>
<feature type="transmembrane region" description="Helical" evidence="2">
    <location>
        <begin position="301"/>
        <end position="321"/>
    </location>
</feature>
<feature type="transmembrane region" description="Helical" evidence="2">
    <location>
        <begin position="71"/>
        <end position="88"/>
    </location>
</feature>
<gene>
    <name evidence="3" type="ORF">WDV06_03895</name>
</gene>
<feature type="region of interest" description="Disordered" evidence="1">
    <location>
        <begin position="1"/>
        <end position="50"/>
    </location>
</feature>
<feature type="transmembrane region" description="Helical" evidence="2">
    <location>
        <begin position="186"/>
        <end position="205"/>
    </location>
</feature>
<keyword evidence="2" id="KW-0812">Transmembrane</keyword>
<dbReference type="SUPFAM" id="SSF103473">
    <property type="entry name" value="MFS general substrate transporter"/>
    <property type="match status" value="1"/>
</dbReference>
<dbReference type="EMBL" id="JBBDHD010000006">
    <property type="protein sequence ID" value="MFH7594231.1"/>
    <property type="molecule type" value="Genomic_DNA"/>
</dbReference>
<feature type="transmembrane region" description="Helical" evidence="2">
    <location>
        <begin position="95"/>
        <end position="116"/>
    </location>
</feature>
<protein>
    <submittedName>
        <fullName evidence="3">MFS transporter</fullName>
    </submittedName>
</protein>
<evidence type="ECO:0000313" key="3">
    <source>
        <dbReference type="EMBL" id="MFH7594231.1"/>
    </source>
</evidence>
<keyword evidence="2" id="KW-0472">Membrane</keyword>
<evidence type="ECO:0000313" key="4">
    <source>
        <dbReference type="Proteomes" id="UP001610631"/>
    </source>
</evidence>
<dbReference type="Pfam" id="PF07690">
    <property type="entry name" value="MFS_1"/>
    <property type="match status" value="1"/>
</dbReference>
<evidence type="ECO:0000256" key="2">
    <source>
        <dbReference type="SAM" id="Phobius"/>
    </source>
</evidence>
<feature type="transmembrane region" description="Helical" evidence="2">
    <location>
        <begin position="122"/>
        <end position="141"/>
    </location>
</feature>
<dbReference type="Gene3D" id="1.20.1250.20">
    <property type="entry name" value="MFS general substrate transporter like domains"/>
    <property type="match status" value="1"/>
</dbReference>
<dbReference type="InterPro" id="IPR036259">
    <property type="entry name" value="MFS_trans_sf"/>
</dbReference>
<keyword evidence="2" id="KW-1133">Transmembrane helix</keyword>
<feature type="transmembrane region" description="Helical" evidence="2">
    <location>
        <begin position="211"/>
        <end position="230"/>
    </location>
</feature>
<proteinExistence type="predicted"/>
<organism evidence="3 4">
    <name type="scientific">Streptomyces racemochromogenes</name>
    <dbReference type="NCBI Taxonomy" id="67353"/>
    <lineage>
        <taxon>Bacteria</taxon>
        <taxon>Bacillati</taxon>
        <taxon>Actinomycetota</taxon>
        <taxon>Actinomycetes</taxon>
        <taxon>Kitasatosporales</taxon>
        <taxon>Streptomycetaceae</taxon>
        <taxon>Streptomyces</taxon>
    </lineage>
</organism>
<dbReference type="Proteomes" id="UP001610631">
    <property type="component" value="Unassembled WGS sequence"/>
</dbReference>